<evidence type="ECO:0000313" key="1">
    <source>
        <dbReference type="EMBL" id="RVX10144.1"/>
    </source>
</evidence>
<reference evidence="1 2" key="1">
    <citation type="journal article" date="2018" name="PLoS Genet.">
        <title>Population sequencing reveals clonal diversity and ancestral inbreeding in the grapevine cultivar Chardonnay.</title>
        <authorList>
            <person name="Roach M.J."/>
            <person name="Johnson D.L."/>
            <person name="Bohlmann J."/>
            <person name="van Vuuren H.J."/>
            <person name="Jones S.J."/>
            <person name="Pretorius I.S."/>
            <person name="Schmidt S.A."/>
            <person name="Borneman A.R."/>
        </authorList>
    </citation>
    <scope>NUCLEOTIDE SEQUENCE [LARGE SCALE GENOMIC DNA]</scope>
    <source>
        <strain evidence="2">cv. Chardonnay</strain>
        <tissue evidence="1">Leaf</tissue>
    </source>
</reference>
<proteinExistence type="predicted"/>
<organism evidence="1 2">
    <name type="scientific">Vitis vinifera</name>
    <name type="common">Grape</name>
    <dbReference type="NCBI Taxonomy" id="29760"/>
    <lineage>
        <taxon>Eukaryota</taxon>
        <taxon>Viridiplantae</taxon>
        <taxon>Streptophyta</taxon>
        <taxon>Embryophyta</taxon>
        <taxon>Tracheophyta</taxon>
        <taxon>Spermatophyta</taxon>
        <taxon>Magnoliopsida</taxon>
        <taxon>eudicotyledons</taxon>
        <taxon>Gunneridae</taxon>
        <taxon>Pentapetalae</taxon>
        <taxon>rosids</taxon>
        <taxon>Vitales</taxon>
        <taxon>Vitaceae</taxon>
        <taxon>Viteae</taxon>
        <taxon>Vitis</taxon>
    </lineage>
</organism>
<dbReference type="EMBL" id="QGNW01000035">
    <property type="protein sequence ID" value="RVX10144.1"/>
    <property type="molecule type" value="Genomic_DNA"/>
</dbReference>
<accession>A0A438JMI3</accession>
<dbReference type="AlphaFoldDB" id="A0A438JMI3"/>
<evidence type="ECO:0000313" key="2">
    <source>
        <dbReference type="Proteomes" id="UP000288805"/>
    </source>
</evidence>
<name>A0A438JMI3_VITVI</name>
<gene>
    <name evidence="1" type="ORF">CK203_016285</name>
</gene>
<dbReference type="Proteomes" id="UP000288805">
    <property type="component" value="Unassembled WGS sequence"/>
</dbReference>
<comment type="caution">
    <text evidence="1">The sequence shown here is derived from an EMBL/GenBank/DDBJ whole genome shotgun (WGS) entry which is preliminary data.</text>
</comment>
<protein>
    <submittedName>
        <fullName evidence="1">Uncharacterized protein</fullName>
    </submittedName>
</protein>
<sequence length="124" mass="14293">MSLLASDGSSSWKSPSGDFAFGFRPLADGSLFLLAIWFEKIPERTIVRIPRMGDSSCFFHIDSKSFELWIDWTKGGGEVQIMEKGKGFWRWIKVRRGVVVWILKALEACCKWREKKPFKEDAND</sequence>